<evidence type="ECO:0000313" key="5">
    <source>
        <dbReference type="Proteomes" id="UP001597338"/>
    </source>
</evidence>
<keyword evidence="1" id="KW-0560">Oxidoreductase</keyword>
<dbReference type="InterPro" id="IPR016163">
    <property type="entry name" value="Ald_DH_C"/>
</dbReference>
<name>A0ABW4V8G5_9MICO</name>
<dbReference type="PANTHER" id="PTHR43353:SF3">
    <property type="entry name" value="ALDEHYDE DEHYDROGENASE-RELATED"/>
    <property type="match status" value="1"/>
</dbReference>
<feature type="compositionally biased region" description="Low complexity" evidence="2">
    <location>
        <begin position="1"/>
        <end position="15"/>
    </location>
</feature>
<dbReference type="SUPFAM" id="SSF53720">
    <property type="entry name" value="ALDH-like"/>
    <property type="match status" value="1"/>
</dbReference>
<dbReference type="InterPro" id="IPR050740">
    <property type="entry name" value="Aldehyde_DH_Superfamily"/>
</dbReference>
<evidence type="ECO:0000259" key="3">
    <source>
        <dbReference type="Pfam" id="PF00171"/>
    </source>
</evidence>
<reference evidence="5" key="1">
    <citation type="journal article" date="2019" name="Int. J. Syst. Evol. Microbiol.">
        <title>The Global Catalogue of Microorganisms (GCM) 10K type strain sequencing project: providing services to taxonomists for standard genome sequencing and annotation.</title>
        <authorList>
            <consortium name="The Broad Institute Genomics Platform"/>
            <consortium name="The Broad Institute Genome Sequencing Center for Infectious Disease"/>
            <person name="Wu L."/>
            <person name="Ma J."/>
        </authorList>
    </citation>
    <scope>NUCLEOTIDE SEQUENCE [LARGE SCALE GENOMIC DNA]</scope>
    <source>
        <strain evidence="5">CCM 7043</strain>
    </source>
</reference>
<dbReference type="InterPro" id="IPR015590">
    <property type="entry name" value="Aldehyde_DH_dom"/>
</dbReference>
<sequence length="551" mass="55913">MTTQPTTRSSTRPSTGLTGHSIVAGAPLAGTAGTLAGQNPATAEALEPAYTLLDEAQVAQATAAAQEAFPSFSTLEPEPHARFLEQVADNIDALGPDLVARAAHETGLSTARLTGELARTTGQLRLFAGVVRQGDHHGVRIDPARPDRTPLPRADIRQRKVPLGPVAVFGASNFPLAFSTAGGDTASALAAGCPVVVKAHNAHPGTAELVGRAVADAVAACGLHPGVFSVVYGPGKVVGQALVTDPAIRAVGFTGSRSGGLALVAAAAARPVPIPVYAEMSSINPTILLDGALAGDVDALAAAYLTSVTGSSGQLCTAPGLVLVPAGPRGDAFVAAAGRAAAASAGQTMLTGGFAEAWQQGVDTLAAQDGVNQVGAGTPGDTHNAPAPAVFASDVTTLLDNPVLQAEIFGAASLVVRYADADELLTAVGRLEGQLTVTLHLTEADRDTAARLLPVLERTAGRILANGWPTGVEVGHAMVHGGPFPATSDGRTTSVGTLAIERFLRPVAYQNLPEYLLPEPVRPGNPWHLTRRVDGVFDVVLGANEPSGAAE</sequence>
<dbReference type="InterPro" id="IPR044151">
    <property type="entry name" value="ALDH_KGSADH"/>
</dbReference>
<feature type="region of interest" description="Disordered" evidence="2">
    <location>
        <begin position="1"/>
        <end position="22"/>
    </location>
</feature>
<accession>A0ABW4V8G5</accession>
<dbReference type="Proteomes" id="UP001597338">
    <property type="component" value="Unassembled WGS sequence"/>
</dbReference>
<proteinExistence type="predicted"/>
<gene>
    <name evidence="4" type="ORF">ACFSL2_05405</name>
</gene>
<dbReference type="InterPro" id="IPR016161">
    <property type="entry name" value="Ald_DH/histidinol_DH"/>
</dbReference>
<dbReference type="PANTHER" id="PTHR43353">
    <property type="entry name" value="SUCCINATE-SEMIALDEHYDE DEHYDROGENASE, MITOCHONDRIAL"/>
    <property type="match status" value="1"/>
</dbReference>
<evidence type="ECO:0000256" key="1">
    <source>
        <dbReference type="ARBA" id="ARBA00023002"/>
    </source>
</evidence>
<dbReference type="RefSeq" id="WP_377196863.1">
    <property type="nucleotide sequence ID" value="NZ_JBHUHF010000001.1"/>
</dbReference>
<dbReference type="EMBL" id="JBHUHF010000001">
    <property type="protein sequence ID" value="MFD2024942.1"/>
    <property type="molecule type" value="Genomic_DNA"/>
</dbReference>
<dbReference type="Pfam" id="PF00171">
    <property type="entry name" value="Aldedh"/>
    <property type="match status" value="1"/>
</dbReference>
<protein>
    <submittedName>
        <fullName evidence="4">Aldehyde dehydrogenase (NADP(+))</fullName>
    </submittedName>
</protein>
<organism evidence="4 5">
    <name type="scientific">Promicromonospora aerolata</name>
    <dbReference type="NCBI Taxonomy" id="195749"/>
    <lineage>
        <taxon>Bacteria</taxon>
        <taxon>Bacillati</taxon>
        <taxon>Actinomycetota</taxon>
        <taxon>Actinomycetes</taxon>
        <taxon>Micrococcales</taxon>
        <taxon>Promicromonosporaceae</taxon>
        <taxon>Promicromonospora</taxon>
    </lineage>
</organism>
<dbReference type="CDD" id="cd07129">
    <property type="entry name" value="ALDH_KGSADH"/>
    <property type="match status" value="1"/>
</dbReference>
<dbReference type="Gene3D" id="3.40.309.10">
    <property type="entry name" value="Aldehyde Dehydrogenase, Chain A, domain 2"/>
    <property type="match status" value="1"/>
</dbReference>
<feature type="domain" description="Aldehyde dehydrogenase" evidence="3">
    <location>
        <begin position="36"/>
        <end position="474"/>
    </location>
</feature>
<keyword evidence="5" id="KW-1185">Reference proteome</keyword>
<dbReference type="Gene3D" id="3.40.605.10">
    <property type="entry name" value="Aldehyde Dehydrogenase, Chain A, domain 1"/>
    <property type="match status" value="1"/>
</dbReference>
<comment type="caution">
    <text evidence="4">The sequence shown here is derived from an EMBL/GenBank/DDBJ whole genome shotgun (WGS) entry which is preliminary data.</text>
</comment>
<evidence type="ECO:0000313" key="4">
    <source>
        <dbReference type="EMBL" id="MFD2024942.1"/>
    </source>
</evidence>
<dbReference type="InterPro" id="IPR016162">
    <property type="entry name" value="Ald_DH_N"/>
</dbReference>
<evidence type="ECO:0000256" key="2">
    <source>
        <dbReference type="SAM" id="MobiDB-lite"/>
    </source>
</evidence>